<evidence type="ECO:0000313" key="2">
    <source>
        <dbReference type="EMBL" id="DAE14062.1"/>
    </source>
</evidence>
<dbReference type="EMBL" id="BK015575">
    <property type="protein sequence ID" value="DAE14062.1"/>
    <property type="molecule type" value="Genomic_DNA"/>
</dbReference>
<evidence type="ECO:0000259" key="1">
    <source>
        <dbReference type="Pfam" id="PF07523"/>
    </source>
</evidence>
<feature type="domain" description="Ig-like" evidence="1">
    <location>
        <begin position="25"/>
        <end position="88"/>
    </location>
</feature>
<name>A0A8S5Q413_9CAUD</name>
<sequence length="624" mass="66010">MSKVFQMMGGAGGSIKLASIEITTPPTKTAYKAGEQFSTAGMVVKATYSNGATLIATGVSVEPSGGLEAGRTSVTIRYTEGGVSCTATQAVSVTKTSVTVPSQSGSLTYSGSSQSPAWYNYDTTKMTLGGTTSGTNAGNYSAKFTLKDTALYQWADGSTAPKTVSWKIGKADGSLTLSKTSIKLEDGKLTDSFTVTRLGTGTISVVSNAPDIAAVSISGNVVTVSSVDENSGTVTITVSVASDTNYNAPASKTCTVSCVFVTIFGVCWTYSNSSPALSRLTPSSDPNGYVNAEVSAEPSPAIGTGAGSSPFDAFMPWQGMEEYNIVNGAVSYKKGQSGFSRTSYDTMIFIPEFYYKIVYNSSQSKIYYYVANAPFTGFAKHPGSGRYVGRYNTIASYYSKSGANPLTSMTRATARTNSRNKGSKWQQYDYASWCAVWLLYLVEFASWDSQSKIGQGICGNASLQKTGTTDGMTYHTGTAASSRTSAGGVQYRGIENPWGNVYEWIDGINFSNRAAYICTDPSKYADDTSTNYTAAGLSLPSNSGFIKTLGNCTALPWAFIPTAQGGSSTTYVPDYVNSYSGWCVLCVGGCYSDTAGRCGLFYFNGNYGSSYAYSYIGARLLYVP</sequence>
<protein>
    <submittedName>
        <fullName evidence="2">Tail collar fiber protein</fullName>
    </submittedName>
</protein>
<dbReference type="Pfam" id="PF07523">
    <property type="entry name" value="Big_3"/>
    <property type="match status" value="1"/>
</dbReference>
<dbReference type="Gene3D" id="2.60.40.3630">
    <property type="match status" value="1"/>
</dbReference>
<organism evidence="2">
    <name type="scientific">Caudovirales sp. ctlwr10</name>
    <dbReference type="NCBI Taxonomy" id="2825771"/>
    <lineage>
        <taxon>Viruses</taxon>
        <taxon>Duplodnaviria</taxon>
        <taxon>Heunggongvirae</taxon>
        <taxon>Uroviricota</taxon>
        <taxon>Caudoviricetes</taxon>
    </lineage>
</organism>
<accession>A0A8S5Q413</accession>
<reference evidence="2" key="1">
    <citation type="journal article" date="2021" name="Proc. Natl. Acad. Sci. U.S.A.">
        <title>A Catalog of Tens of Thousands of Viruses from Human Metagenomes Reveals Hidden Associations with Chronic Diseases.</title>
        <authorList>
            <person name="Tisza M.J."/>
            <person name="Buck C.B."/>
        </authorList>
    </citation>
    <scope>NUCLEOTIDE SEQUENCE</scope>
    <source>
        <strain evidence="2">Ctlwr10</strain>
    </source>
</reference>
<dbReference type="InterPro" id="IPR022038">
    <property type="entry name" value="Ig-like_bact"/>
</dbReference>
<proteinExistence type="predicted"/>